<name>A0A1J1IGC6_9DIPT</name>
<accession>A0A1J1IGC6</accession>
<gene>
    <name evidence="1" type="ORF">CLUMA_CG010894</name>
</gene>
<sequence>MNFHEPHSMSTVVSNESLQAKQQNKYTLTPAKAYKNAVKIRITDSVFLSLPQEYDNKAHKLALQSYDRISHTLFVFSHNTPLDDRAHSCLSKENSEPLMT</sequence>
<evidence type="ECO:0000313" key="1">
    <source>
        <dbReference type="EMBL" id="CRK97505.1"/>
    </source>
</evidence>
<keyword evidence="2" id="KW-1185">Reference proteome</keyword>
<reference evidence="1 2" key="1">
    <citation type="submission" date="2015-04" db="EMBL/GenBank/DDBJ databases">
        <authorList>
            <person name="Syromyatnikov M.Y."/>
            <person name="Popov V.N."/>
        </authorList>
    </citation>
    <scope>NUCLEOTIDE SEQUENCE [LARGE SCALE GENOMIC DNA]</scope>
</reference>
<dbReference type="EMBL" id="CVRI01000047">
    <property type="protein sequence ID" value="CRK97505.1"/>
    <property type="molecule type" value="Genomic_DNA"/>
</dbReference>
<proteinExistence type="predicted"/>
<organism evidence="1 2">
    <name type="scientific">Clunio marinus</name>
    <dbReference type="NCBI Taxonomy" id="568069"/>
    <lineage>
        <taxon>Eukaryota</taxon>
        <taxon>Metazoa</taxon>
        <taxon>Ecdysozoa</taxon>
        <taxon>Arthropoda</taxon>
        <taxon>Hexapoda</taxon>
        <taxon>Insecta</taxon>
        <taxon>Pterygota</taxon>
        <taxon>Neoptera</taxon>
        <taxon>Endopterygota</taxon>
        <taxon>Diptera</taxon>
        <taxon>Nematocera</taxon>
        <taxon>Chironomoidea</taxon>
        <taxon>Chironomidae</taxon>
        <taxon>Clunio</taxon>
    </lineage>
</organism>
<dbReference type="AlphaFoldDB" id="A0A1J1IGC6"/>
<evidence type="ECO:0000313" key="2">
    <source>
        <dbReference type="Proteomes" id="UP000183832"/>
    </source>
</evidence>
<dbReference type="Proteomes" id="UP000183832">
    <property type="component" value="Unassembled WGS sequence"/>
</dbReference>
<protein>
    <submittedName>
        <fullName evidence="1">CLUMA_CG010894, isoform A</fullName>
    </submittedName>
</protein>